<keyword evidence="3" id="KW-1185">Reference proteome</keyword>
<reference evidence="2 3" key="1">
    <citation type="submission" date="2019-08" db="EMBL/GenBank/DDBJ databases">
        <authorList>
            <person name="Guy L."/>
        </authorList>
    </citation>
    <scope>NUCLEOTIDE SEQUENCE [LARGE SCALE GENOMIC DNA]</scope>
    <source>
        <strain evidence="2 3">SGT-108</strain>
    </source>
</reference>
<feature type="compositionally biased region" description="Low complexity" evidence="1">
    <location>
        <begin position="198"/>
        <end position="216"/>
    </location>
</feature>
<dbReference type="Proteomes" id="UP000324194">
    <property type="component" value="Chromosome 1"/>
</dbReference>
<evidence type="ECO:0000256" key="1">
    <source>
        <dbReference type="SAM" id="MobiDB-lite"/>
    </source>
</evidence>
<feature type="region of interest" description="Disordered" evidence="1">
    <location>
        <begin position="198"/>
        <end position="232"/>
    </location>
</feature>
<protein>
    <submittedName>
        <fullName evidence="2">Subversion of eukaryotic traffic protein A</fullName>
    </submittedName>
</protein>
<evidence type="ECO:0000313" key="3">
    <source>
        <dbReference type="Proteomes" id="UP000324194"/>
    </source>
</evidence>
<organism evidence="2 3">
    <name type="scientific">Aquicella siphonis</name>
    <dbReference type="NCBI Taxonomy" id="254247"/>
    <lineage>
        <taxon>Bacteria</taxon>
        <taxon>Pseudomonadati</taxon>
        <taxon>Pseudomonadota</taxon>
        <taxon>Gammaproteobacteria</taxon>
        <taxon>Legionellales</taxon>
        <taxon>Coxiellaceae</taxon>
        <taxon>Aquicella</taxon>
    </lineage>
</organism>
<dbReference type="AlphaFoldDB" id="A0A5E4PJX7"/>
<accession>A0A5E4PJX7</accession>
<dbReference type="Pfam" id="PF04488">
    <property type="entry name" value="Gly_transf_sug"/>
    <property type="match status" value="1"/>
</dbReference>
<dbReference type="RefSeq" id="WP_148339977.1">
    <property type="nucleotide sequence ID" value="NZ_LR699119.1"/>
</dbReference>
<dbReference type="KEGG" id="asip:AQUSIP_19950"/>
<dbReference type="Gene3D" id="3.90.550.20">
    <property type="match status" value="1"/>
</dbReference>
<proteinExistence type="predicted"/>
<sequence>MPEQGMKNVVNWARANPEFKVKIWIDAQSDPDYAAKYDRLKSELFPHEWPDNIEFADINQTGIISDEIRYEINSLAPNYGASSDMLRYNILFQEGGAYFDCMDVNPSEKNRLGDVKFPASDDLDPDKNVFDTPLQDHRFLMHITSHSILTGRREAPGSEAMVCTPGNPKMQMLAEKAREAYHHNSAWTYKNLRYGDSGAASAVSPASPSTLPSSPALFSRTSAAPGPLRQPAMKNPLLSRVKRSAVETVRKEEGPEIQRQKAEEIRAKNTLSATGPGMVISALETGTPGRVPPEYLMPHDPMRSQDWVSLPKHHAGSWGAIRITPHIRDEAMHIALESIYYEAKEMRIFNLSWHVEQIYQSCKKFLPPLSDEKTIREEIRQELSTNIRSDNRFDRLIEAQMNGTLSLRAQPQDEPHPKGLST</sequence>
<dbReference type="SUPFAM" id="SSF53448">
    <property type="entry name" value="Nucleotide-diphospho-sugar transferases"/>
    <property type="match status" value="1"/>
</dbReference>
<dbReference type="InterPro" id="IPR029044">
    <property type="entry name" value="Nucleotide-diphossugar_trans"/>
</dbReference>
<gene>
    <name evidence="2" type="primary">setA</name>
    <name evidence="2" type="ORF">AQUSIP_19950</name>
</gene>
<dbReference type="OrthoDB" id="5632554at2"/>
<evidence type="ECO:0000313" key="2">
    <source>
        <dbReference type="EMBL" id="VVC76671.1"/>
    </source>
</evidence>
<name>A0A5E4PJX7_9COXI</name>
<dbReference type="InterPro" id="IPR007577">
    <property type="entry name" value="GlycoTrfase_DXD_sugar-bd_CS"/>
</dbReference>
<dbReference type="EMBL" id="LR699119">
    <property type="protein sequence ID" value="VVC76671.1"/>
    <property type="molecule type" value="Genomic_DNA"/>
</dbReference>